<gene>
    <name evidence="2" type="ORF">CC85DRAFT_36828</name>
</gene>
<evidence type="ECO:0000313" key="2">
    <source>
        <dbReference type="EMBL" id="KLT44015.1"/>
    </source>
</evidence>
<evidence type="ECO:0000313" key="3">
    <source>
        <dbReference type="Proteomes" id="UP000053611"/>
    </source>
</evidence>
<feature type="signal peptide" evidence="1">
    <location>
        <begin position="1"/>
        <end position="32"/>
    </location>
</feature>
<proteinExistence type="predicted"/>
<evidence type="ECO:0000256" key="1">
    <source>
        <dbReference type="SAM" id="SignalP"/>
    </source>
</evidence>
<dbReference type="AlphaFoldDB" id="A0A0J0XSI8"/>
<keyword evidence="3" id="KW-1185">Reference proteome</keyword>
<dbReference type="RefSeq" id="XP_018280506.1">
    <property type="nucleotide sequence ID" value="XM_018427125.1"/>
</dbReference>
<dbReference type="Proteomes" id="UP000053611">
    <property type="component" value="Unassembled WGS sequence"/>
</dbReference>
<name>A0A0J0XSI8_9TREE</name>
<feature type="chain" id="PRO_5005245528" description="Secreted protein" evidence="1">
    <location>
        <begin position="33"/>
        <end position="163"/>
    </location>
</feature>
<dbReference type="EMBL" id="KQ087190">
    <property type="protein sequence ID" value="KLT44015.1"/>
    <property type="molecule type" value="Genomic_DNA"/>
</dbReference>
<organism evidence="2 3">
    <name type="scientific">Cutaneotrichosporon oleaginosum</name>
    <dbReference type="NCBI Taxonomy" id="879819"/>
    <lineage>
        <taxon>Eukaryota</taxon>
        <taxon>Fungi</taxon>
        <taxon>Dikarya</taxon>
        <taxon>Basidiomycota</taxon>
        <taxon>Agaricomycotina</taxon>
        <taxon>Tremellomycetes</taxon>
        <taxon>Trichosporonales</taxon>
        <taxon>Trichosporonaceae</taxon>
        <taxon>Cutaneotrichosporon</taxon>
    </lineage>
</organism>
<accession>A0A0J0XSI8</accession>
<reference evidence="2 3" key="1">
    <citation type="submission" date="2015-03" db="EMBL/GenBank/DDBJ databases">
        <title>Genomics and transcriptomics of the oil-accumulating basidiomycete yeast T. oleaginosus allow insights into substrate utilization and the diverse evolutionary trajectories of mating systems in fungi.</title>
        <authorList>
            <consortium name="DOE Joint Genome Institute"/>
            <person name="Kourist R."/>
            <person name="Kracht O."/>
            <person name="Bracharz F."/>
            <person name="Lipzen A."/>
            <person name="Nolan M."/>
            <person name="Ohm R."/>
            <person name="Grigoriev I."/>
            <person name="Sun S."/>
            <person name="Heitman J."/>
            <person name="Bruck T."/>
            <person name="Nowrousian M."/>
        </authorList>
    </citation>
    <scope>NUCLEOTIDE SEQUENCE [LARGE SCALE GENOMIC DNA]</scope>
    <source>
        <strain evidence="2 3">IBC0246</strain>
    </source>
</reference>
<keyword evidence="1" id="KW-0732">Signal</keyword>
<evidence type="ECO:0008006" key="4">
    <source>
        <dbReference type="Google" id="ProtNLM"/>
    </source>
</evidence>
<sequence length="163" mass="17899">MSPTHRRPPCITPRLCTVLALLGSEMLHARLGAPCTDRAPPPLAQSNALRSPTRCIRRRAQTALVSAGTIADPRHVLLLIRQETRVWCGQGCGAVLATPRGNVMGPTTPGAGWRSGCIIKQHRREGDDKHCLSNQTVDHLGYHHHCGAEEVRYWLTLSDFSAR</sequence>
<dbReference type="GeneID" id="28987728"/>
<protein>
    <recommendedName>
        <fullName evidence="4">Secreted protein</fullName>
    </recommendedName>
</protein>